<dbReference type="Proteomes" id="UP001632038">
    <property type="component" value="Unassembled WGS sequence"/>
</dbReference>
<dbReference type="Pfam" id="PF04885">
    <property type="entry name" value="Stig1"/>
    <property type="match status" value="1"/>
</dbReference>
<keyword evidence="3" id="KW-0812">Transmembrane</keyword>
<name>A0ABD3CJH3_9LAMI</name>
<keyword evidence="2" id="KW-0732">Signal</keyword>
<sequence>MIRTMKLFVKPILFTIIAATIALTLIVNFGGSPPPPDHLSEPADVARPVSRFLQQTNPRPAAYQCNRDNVFCYISAGTGRSMTCCNKKCVDLGYDNENCGTCNKRCAFEETCCNGKCVNLGYDKTNCGFCNNWCMPGNCVFGMCGYA</sequence>
<reference evidence="5" key="1">
    <citation type="journal article" date="2024" name="IScience">
        <title>Strigolactones Initiate the Formation of Haustorium-like Structures in Castilleja.</title>
        <authorList>
            <person name="Buerger M."/>
            <person name="Peterson D."/>
            <person name="Chory J."/>
        </authorList>
    </citation>
    <scope>NUCLEOTIDE SEQUENCE [LARGE SCALE GENOMIC DNA]</scope>
</reference>
<evidence type="ECO:0000256" key="1">
    <source>
        <dbReference type="ARBA" id="ARBA00006010"/>
    </source>
</evidence>
<comment type="similarity">
    <text evidence="1">Belongs to the STIG1 family.</text>
</comment>
<proteinExistence type="inferred from homology"/>
<protein>
    <recommendedName>
        <fullName evidence="6">Stigma-specific Stig1 family protein</fullName>
    </recommendedName>
</protein>
<dbReference type="InterPro" id="IPR006969">
    <property type="entry name" value="Stig-like"/>
</dbReference>
<keyword evidence="3" id="KW-0472">Membrane</keyword>
<dbReference type="PANTHER" id="PTHR33227">
    <property type="entry name" value="STIGMA-SPECIFIC STIG1-LIKE PROTEIN 3"/>
    <property type="match status" value="1"/>
</dbReference>
<dbReference type="PANTHER" id="PTHR33227:SF18">
    <property type="entry name" value="STIGMA-SPECIFIC STIG1-LIKE PROTEIN 3"/>
    <property type="match status" value="1"/>
</dbReference>
<keyword evidence="5" id="KW-1185">Reference proteome</keyword>
<evidence type="ECO:0000256" key="3">
    <source>
        <dbReference type="SAM" id="Phobius"/>
    </source>
</evidence>
<dbReference type="EMBL" id="JAVIJP010000034">
    <property type="protein sequence ID" value="KAL3629778.1"/>
    <property type="molecule type" value="Genomic_DNA"/>
</dbReference>
<gene>
    <name evidence="4" type="ORF">CASFOL_027000</name>
</gene>
<accession>A0ABD3CJH3</accession>
<dbReference type="AlphaFoldDB" id="A0ABD3CJH3"/>
<evidence type="ECO:0000256" key="2">
    <source>
        <dbReference type="ARBA" id="ARBA00022729"/>
    </source>
</evidence>
<evidence type="ECO:0000313" key="4">
    <source>
        <dbReference type="EMBL" id="KAL3629778.1"/>
    </source>
</evidence>
<comment type="caution">
    <text evidence="4">The sequence shown here is derived from an EMBL/GenBank/DDBJ whole genome shotgun (WGS) entry which is preliminary data.</text>
</comment>
<feature type="transmembrane region" description="Helical" evidence="3">
    <location>
        <begin position="12"/>
        <end position="31"/>
    </location>
</feature>
<evidence type="ECO:0000313" key="5">
    <source>
        <dbReference type="Proteomes" id="UP001632038"/>
    </source>
</evidence>
<evidence type="ECO:0008006" key="6">
    <source>
        <dbReference type="Google" id="ProtNLM"/>
    </source>
</evidence>
<keyword evidence="3" id="KW-1133">Transmembrane helix</keyword>
<organism evidence="4 5">
    <name type="scientific">Castilleja foliolosa</name>
    <dbReference type="NCBI Taxonomy" id="1961234"/>
    <lineage>
        <taxon>Eukaryota</taxon>
        <taxon>Viridiplantae</taxon>
        <taxon>Streptophyta</taxon>
        <taxon>Embryophyta</taxon>
        <taxon>Tracheophyta</taxon>
        <taxon>Spermatophyta</taxon>
        <taxon>Magnoliopsida</taxon>
        <taxon>eudicotyledons</taxon>
        <taxon>Gunneridae</taxon>
        <taxon>Pentapetalae</taxon>
        <taxon>asterids</taxon>
        <taxon>lamiids</taxon>
        <taxon>Lamiales</taxon>
        <taxon>Orobanchaceae</taxon>
        <taxon>Pedicularideae</taxon>
        <taxon>Castillejinae</taxon>
        <taxon>Castilleja</taxon>
    </lineage>
</organism>